<evidence type="ECO:0000256" key="1">
    <source>
        <dbReference type="SAM" id="MobiDB-lite"/>
    </source>
</evidence>
<dbReference type="RefSeq" id="XP_003657402.1">
    <property type="nucleotide sequence ID" value="XM_003657354.1"/>
</dbReference>
<feature type="compositionally biased region" description="Basic and acidic residues" evidence="1">
    <location>
        <begin position="475"/>
        <end position="488"/>
    </location>
</feature>
<dbReference type="HOGENOM" id="CLU_010344_0_0_1"/>
<feature type="region of interest" description="Disordered" evidence="1">
    <location>
        <begin position="789"/>
        <end position="823"/>
    </location>
</feature>
<keyword evidence="3" id="KW-1185">Reference proteome</keyword>
<feature type="region of interest" description="Disordered" evidence="1">
    <location>
        <begin position="172"/>
        <end position="216"/>
    </location>
</feature>
<name>G2RGN4_THETT</name>
<dbReference type="Proteomes" id="UP000008181">
    <property type="component" value="Chromosome 6"/>
</dbReference>
<evidence type="ECO:0000313" key="3">
    <source>
        <dbReference type="Proteomes" id="UP000008181"/>
    </source>
</evidence>
<feature type="region of interest" description="Disordered" evidence="1">
    <location>
        <begin position="712"/>
        <end position="769"/>
    </location>
</feature>
<feature type="region of interest" description="Disordered" evidence="1">
    <location>
        <begin position="360"/>
        <end position="381"/>
    </location>
</feature>
<dbReference type="STRING" id="578455.G2RGN4"/>
<dbReference type="EMBL" id="CP003014">
    <property type="protein sequence ID" value="AEO71066.1"/>
    <property type="molecule type" value="Genomic_DNA"/>
</dbReference>
<gene>
    <name evidence="2" type="ORF">THITE_2147772</name>
</gene>
<dbReference type="KEGG" id="ttt:THITE_2147772"/>
<reference evidence="2 3" key="1">
    <citation type="journal article" date="2011" name="Nat. Biotechnol.">
        <title>Comparative genomic analysis of the thermophilic biomass-degrading fungi Myceliophthora thermophila and Thielavia terrestris.</title>
        <authorList>
            <person name="Berka R.M."/>
            <person name="Grigoriev I.V."/>
            <person name="Otillar R."/>
            <person name="Salamov A."/>
            <person name="Grimwood J."/>
            <person name="Reid I."/>
            <person name="Ishmael N."/>
            <person name="John T."/>
            <person name="Darmond C."/>
            <person name="Moisan M.-C."/>
            <person name="Henrissat B."/>
            <person name="Coutinho P.M."/>
            <person name="Lombard V."/>
            <person name="Natvig D.O."/>
            <person name="Lindquist E."/>
            <person name="Schmutz J."/>
            <person name="Lucas S."/>
            <person name="Harris P."/>
            <person name="Powlowski J."/>
            <person name="Bellemare A."/>
            <person name="Taylor D."/>
            <person name="Butler G."/>
            <person name="de Vries R.P."/>
            <person name="Allijn I.E."/>
            <person name="van den Brink J."/>
            <person name="Ushinsky S."/>
            <person name="Storms R."/>
            <person name="Powell A.J."/>
            <person name="Paulsen I.T."/>
            <person name="Elbourne L.D.H."/>
            <person name="Baker S.E."/>
            <person name="Magnuson J."/>
            <person name="LaBoissiere S."/>
            <person name="Clutterbuck A.J."/>
            <person name="Martinez D."/>
            <person name="Wogulis M."/>
            <person name="de Leon A.L."/>
            <person name="Rey M.W."/>
            <person name="Tsang A."/>
        </authorList>
    </citation>
    <scope>NUCLEOTIDE SEQUENCE [LARGE SCALE GENOMIC DNA]</scope>
    <source>
        <strain evidence="3">ATCC 38088 / NRRL 8126</strain>
    </source>
</reference>
<feature type="region of interest" description="Disordered" evidence="1">
    <location>
        <begin position="475"/>
        <end position="495"/>
    </location>
</feature>
<dbReference type="GeneID" id="11523115"/>
<feature type="compositionally biased region" description="Basic and acidic residues" evidence="1">
    <location>
        <begin position="97"/>
        <end position="135"/>
    </location>
</feature>
<dbReference type="AlphaFoldDB" id="G2RGN4"/>
<feature type="region of interest" description="Disordered" evidence="1">
    <location>
        <begin position="626"/>
        <end position="681"/>
    </location>
</feature>
<feature type="compositionally biased region" description="Polar residues" evidence="1">
    <location>
        <begin position="189"/>
        <end position="204"/>
    </location>
</feature>
<sequence>MPRRTYTLTELLGLRMTRTSGDEVLTLSENPDNPTLADILRRPGRESSSGSSCKPAAIRPKDDSSVTSDELVFKGTMSRRSGRDLARQASQNSIRHPVRDSVKDLARDNARRPARESDSEPARPTEWKYSGRSETEAAAAEPIPAPTGAPAQRDEGFQRFYKAVVSPTHVRVTAGGRIVPNTRGPPSPTSKRSSDNSAMDNQSAPDKPALSKPMAAPIGLGQPVPVVPQLVAGYPAGFQPMQAPISFVPMALGAPLPPGFSFAQSSLNPAAVAPMAPDGALKDMHNIKVEGVRSDAAAPNDKHGQAEIPGFFDGTKQYFYNGQLMYPVGAFSAALGSPMVPVQMVGIPHGVAPQVPGHYLQAQPAPPAPSAGTGTSYAPSNQSLSGIPPVVNHIVPANANFNAATAPPMSSIKLSDITKKQIASFKQSLKYHEDQLQYNRHQIDEKDMENKIQIIKGHIQRFEATLTAQLEYEEAQRRAAQEKEDKKPSQPLAAAEPVRIPSQPVASMAQTECRAPTSVKETDEAINRKIGLASHGLNANSGESGKAMFRSHAEHGLPNVQTLPSEAALAPIFQPRGYASTWTGSKYARELKAYEESEKGLAAAESKNLENIRLGEQRSVSQPFAASMAAGTHAEGNRNAGVQDTRSDRNTKAGGKQQSNLGVPYLLGTLPKGVNPRTARDQDYVYNRPLTDEERRARFLYWGKAPKSAVKGLPKYDGKHFYPPSPVKESAAEPVARGSTEDRKTDSDADPFRPKTPVQRGDGRGMTASEDNCAAGRLARKISFESQVNSSSEDFIAGGGPAKGRDDSTDLSSVGSAERRTENAVGKLWESVLKKGQSSSALSSTTAQGLLPHYTGNAAASLVPSLSTNQASSPRDGAPGKLSDVQDLTDGGGAPLSAVPEKLGENRPPNGVSSLEDQFKHLSMDATSRRNLGPAFGM</sequence>
<evidence type="ECO:0000313" key="2">
    <source>
        <dbReference type="EMBL" id="AEO71066.1"/>
    </source>
</evidence>
<dbReference type="OrthoDB" id="5401902at2759"/>
<organism evidence="2 3">
    <name type="scientific">Thermothielavioides terrestris (strain ATCC 38088 / NRRL 8126)</name>
    <name type="common">Thielavia terrestris</name>
    <dbReference type="NCBI Taxonomy" id="578455"/>
    <lineage>
        <taxon>Eukaryota</taxon>
        <taxon>Fungi</taxon>
        <taxon>Dikarya</taxon>
        <taxon>Ascomycota</taxon>
        <taxon>Pezizomycotina</taxon>
        <taxon>Sordariomycetes</taxon>
        <taxon>Sordariomycetidae</taxon>
        <taxon>Sordariales</taxon>
        <taxon>Chaetomiaceae</taxon>
        <taxon>Thermothielavioides</taxon>
        <taxon>Thermothielavioides terrestris</taxon>
    </lineage>
</organism>
<accession>G2RGN4</accession>
<feature type="region of interest" description="Disordered" evidence="1">
    <location>
        <begin position="865"/>
        <end position="938"/>
    </location>
</feature>
<feature type="region of interest" description="Disordered" evidence="1">
    <location>
        <begin position="24"/>
        <end position="152"/>
    </location>
</feature>
<proteinExistence type="predicted"/>
<dbReference type="eggNOG" id="ENOG502SVYW">
    <property type="taxonomic scope" value="Eukaryota"/>
</dbReference>
<feature type="compositionally biased region" description="Low complexity" evidence="1">
    <location>
        <begin position="136"/>
        <end position="151"/>
    </location>
</feature>
<feature type="compositionally biased region" description="Basic and acidic residues" evidence="1">
    <location>
        <begin position="739"/>
        <end position="753"/>
    </location>
</feature>
<protein>
    <submittedName>
        <fullName evidence="2">Uncharacterized protein</fullName>
    </submittedName>
</protein>